<keyword evidence="18" id="KW-1185">Reference proteome</keyword>
<dbReference type="InterPro" id="IPR050344">
    <property type="entry name" value="Peptidase_M1_aminopeptidases"/>
</dbReference>
<dbReference type="InterPro" id="IPR027268">
    <property type="entry name" value="Peptidase_M4/M1_CTD_sf"/>
</dbReference>
<dbReference type="NCBIfam" id="TIGR02412">
    <property type="entry name" value="pepN_strep_liv"/>
    <property type="match status" value="1"/>
</dbReference>
<dbReference type="EMBL" id="JBHSIT010000002">
    <property type="protein sequence ID" value="MFC4907214.1"/>
    <property type="molecule type" value="Genomic_DNA"/>
</dbReference>
<organism evidence="17 18">
    <name type="scientific">Actinomadura gamaensis</name>
    <dbReference type="NCBI Taxonomy" id="1763541"/>
    <lineage>
        <taxon>Bacteria</taxon>
        <taxon>Bacillati</taxon>
        <taxon>Actinomycetota</taxon>
        <taxon>Actinomycetes</taxon>
        <taxon>Streptosporangiales</taxon>
        <taxon>Thermomonosporaceae</taxon>
        <taxon>Actinomadura</taxon>
    </lineage>
</organism>
<keyword evidence="7" id="KW-0645">Protease</keyword>
<dbReference type="Pfam" id="PF17900">
    <property type="entry name" value="Peptidase_M1_N"/>
    <property type="match status" value="1"/>
</dbReference>
<dbReference type="InterPro" id="IPR012778">
    <property type="entry name" value="Pept_M1_aminopeptidase"/>
</dbReference>
<dbReference type="RefSeq" id="WP_378252952.1">
    <property type="nucleotide sequence ID" value="NZ_JBHSIT010000002.1"/>
</dbReference>
<keyword evidence="6 17" id="KW-0031">Aminopeptidase</keyword>
<keyword evidence="11" id="KW-0482">Metalloprotease</keyword>
<evidence type="ECO:0000256" key="7">
    <source>
        <dbReference type="ARBA" id="ARBA00022670"/>
    </source>
</evidence>
<comment type="catalytic activity">
    <reaction evidence="1">
        <text>Release of an N-terminal amino acid, Xaa-|-Yaa- from a peptide, amide or arylamide. Xaa is preferably Ala, but may be most amino acids including Pro (slow action). When a terminal hydrophobic residue is followed by a prolyl residue, the two may be released as an intact Xaa-Pro dipeptide.</text>
        <dbReference type="EC" id="3.4.11.2"/>
    </reaction>
</comment>
<dbReference type="SUPFAM" id="SSF63737">
    <property type="entry name" value="Leukotriene A4 hydrolase N-terminal domain"/>
    <property type="match status" value="1"/>
</dbReference>
<feature type="domain" description="Peptidase M1 membrane alanine aminopeptidase" evidence="14">
    <location>
        <begin position="221"/>
        <end position="434"/>
    </location>
</feature>
<evidence type="ECO:0000313" key="17">
    <source>
        <dbReference type="EMBL" id="MFC4907214.1"/>
    </source>
</evidence>
<evidence type="ECO:0000256" key="13">
    <source>
        <dbReference type="ARBA" id="ARBA00031533"/>
    </source>
</evidence>
<dbReference type="SUPFAM" id="SSF55486">
    <property type="entry name" value="Metalloproteases ('zincins'), catalytic domain"/>
    <property type="match status" value="1"/>
</dbReference>
<gene>
    <name evidence="17" type="primary">pepN</name>
    <name evidence="17" type="ORF">ACFPCY_07780</name>
</gene>
<comment type="similarity">
    <text evidence="3">Belongs to the peptidase M1 family.</text>
</comment>
<dbReference type="InterPro" id="IPR042097">
    <property type="entry name" value="Aminopeptidase_N-like_N_sf"/>
</dbReference>
<evidence type="ECO:0000256" key="11">
    <source>
        <dbReference type="ARBA" id="ARBA00023049"/>
    </source>
</evidence>
<comment type="caution">
    <text evidence="17">The sequence shown here is derived from an EMBL/GenBank/DDBJ whole genome shotgun (WGS) entry which is preliminary data.</text>
</comment>
<comment type="cofactor">
    <cofactor evidence="2">
        <name>Zn(2+)</name>
        <dbReference type="ChEBI" id="CHEBI:29105"/>
    </cofactor>
</comment>
<dbReference type="InterPro" id="IPR045357">
    <property type="entry name" value="Aminopeptidase_N-like_N"/>
</dbReference>
<evidence type="ECO:0000256" key="12">
    <source>
        <dbReference type="ARBA" id="ARBA00029811"/>
    </source>
</evidence>
<dbReference type="Pfam" id="PF11838">
    <property type="entry name" value="ERAP1_C"/>
    <property type="match status" value="1"/>
</dbReference>
<evidence type="ECO:0000256" key="6">
    <source>
        <dbReference type="ARBA" id="ARBA00022438"/>
    </source>
</evidence>
<evidence type="ECO:0000256" key="9">
    <source>
        <dbReference type="ARBA" id="ARBA00022801"/>
    </source>
</evidence>
<dbReference type="EC" id="3.4.11.2" evidence="4"/>
<dbReference type="InterPro" id="IPR024571">
    <property type="entry name" value="ERAP1-like_C_dom"/>
</dbReference>
<dbReference type="InterPro" id="IPR001930">
    <property type="entry name" value="Peptidase_M1"/>
</dbReference>
<keyword evidence="8" id="KW-0479">Metal-binding</keyword>
<evidence type="ECO:0000259" key="15">
    <source>
        <dbReference type="Pfam" id="PF11838"/>
    </source>
</evidence>
<dbReference type="Proteomes" id="UP001595872">
    <property type="component" value="Unassembled WGS sequence"/>
</dbReference>
<reference evidence="18" key="1">
    <citation type="journal article" date="2019" name="Int. J. Syst. Evol. Microbiol.">
        <title>The Global Catalogue of Microorganisms (GCM) 10K type strain sequencing project: providing services to taxonomists for standard genome sequencing and annotation.</title>
        <authorList>
            <consortium name="The Broad Institute Genomics Platform"/>
            <consortium name="The Broad Institute Genome Sequencing Center for Infectious Disease"/>
            <person name="Wu L."/>
            <person name="Ma J."/>
        </authorList>
    </citation>
    <scope>NUCLEOTIDE SEQUENCE [LARGE SCALE GENOMIC DNA]</scope>
    <source>
        <strain evidence="18">KLKA75</strain>
    </source>
</reference>
<dbReference type="Gene3D" id="2.60.40.1730">
    <property type="entry name" value="tricorn interacting facor f3 domain"/>
    <property type="match status" value="1"/>
</dbReference>
<proteinExistence type="inferred from homology"/>
<evidence type="ECO:0000256" key="3">
    <source>
        <dbReference type="ARBA" id="ARBA00010136"/>
    </source>
</evidence>
<evidence type="ECO:0000259" key="14">
    <source>
        <dbReference type="Pfam" id="PF01433"/>
    </source>
</evidence>
<protein>
    <recommendedName>
        <fullName evidence="5">Aminopeptidase N</fullName>
        <ecNumber evidence="4">3.4.11.2</ecNumber>
    </recommendedName>
    <alternativeName>
        <fullName evidence="12">Alanine aminopeptidase</fullName>
    </alternativeName>
    <alternativeName>
        <fullName evidence="13">Lysyl aminopeptidase</fullName>
    </alternativeName>
</protein>
<dbReference type="Gene3D" id="1.10.390.10">
    <property type="entry name" value="Neutral Protease Domain 2"/>
    <property type="match status" value="1"/>
</dbReference>
<dbReference type="Pfam" id="PF01433">
    <property type="entry name" value="Peptidase_M1"/>
    <property type="match status" value="1"/>
</dbReference>
<dbReference type="GO" id="GO:0016285">
    <property type="term" value="F:alanyl aminopeptidase activity"/>
    <property type="evidence" value="ECO:0007669"/>
    <property type="project" value="UniProtKB-EC"/>
</dbReference>
<feature type="domain" description="ERAP1-like C-terminal" evidence="15">
    <location>
        <begin position="512"/>
        <end position="818"/>
    </location>
</feature>
<feature type="domain" description="Aminopeptidase N-like N-terminal" evidence="16">
    <location>
        <begin position="99"/>
        <end position="166"/>
    </location>
</feature>
<keyword evidence="10" id="KW-0862">Zinc</keyword>
<evidence type="ECO:0000256" key="1">
    <source>
        <dbReference type="ARBA" id="ARBA00000098"/>
    </source>
</evidence>
<evidence type="ECO:0000256" key="2">
    <source>
        <dbReference type="ARBA" id="ARBA00001947"/>
    </source>
</evidence>
<dbReference type="PANTHER" id="PTHR11533">
    <property type="entry name" value="PROTEASE M1 ZINC METALLOPROTEASE"/>
    <property type="match status" value="1"/>
</dbReference>
<dbReference type="InterPro" id="IPR014782">
    <property type="entry name" value="Peptidase_M1_dom"/>
</dbReference>
<name>A0ABV9TU84_9ACTN</name>
<evidence type="ECO:0000256" key="8">
    <source>
        <dbReference type="ARBA" id="ARBA00022723"/>
    </source>
</evidence>
<sequence>MPSLTHAEARTRGALVDVHSYQVGLDLTGTGETFRSVTTVRFGAEPGAETFVDVAPETLLSATLNGRDLPVGSLDDGRLPLPGLAAGNELTVVADMAYSRQCEGLHRFTDPADGRVYVYSFVYLDHAPKVFACFDQPDLKAPYTFEVTCPEDWTVLGNTPAERTGPGTWTLGPSPAQATYLTALVAGPYAAFSHRHGEVELGFHCRESERAALAADVAEVFEITGQVLDACAEMFGIDYPFGKLDQVFVPEFSVLSLDHPGCVLLREQYLFSSAAAESERETRAVVLAHGISLMWLAGLVTNRWWDDLWLGQSLADYMAHRLTAEATRFPGPPTTFAARRKGQAYVPDQRPSTHPVCLEGPDVRTVQLELDRISYFKGHSVFRQLAAHIGDDRLRAALRTYFSRHGFGTASFADFVAALSDSVGSDMSGWADSWFRTCDVDTLTAELTVRDGRIAAAAIRQTAPERHPVLRTHTLDVGLYGDDGERTVHRVRVEGERTDLPELVGRPAPRLLLPNDGDLAYAKIRFDPASRAALPELLPELAPINRAMVWCALLLGVQDGVVPAAEHLGLVRRMVAGEPELSILAEVLEQARGDVADRFLPPAERPAAMAAVAGALRDRLAATAPGDERALTLFRALVDFSADTTELRGWLDGAAPPAGLAVDTDLAWRIRYRLAALGGVDEGEITKALADAPGADADQAAARCLAALPDPAAKDRAWTAITTDTELSNYRLWALGEGFWQPEQTELTAPYVERFFAEMPDAAGLRGDLVLDLLLRFFFPRLAADPATLELAERTLARPDLSPTLTRRIADYTDDLRRVVRARAAHTR</sequence>
<dbReference type="CDD" id="cd09602">
    <property type="entry name" value="M1_APN"/>
    <property type="match status" value="1"/>
</dbReference>
<evidence type="ECO:0000313" key="18">
    <source>
        <dbReference type="Proteomes" id="UP001595872"/>
    </source>
</evidence>
<evidence type="ECO:0000256" key="5">
    <source>
        <dbReference type="ARBA" id="ARBA00015611"/>
    </source>
</evidence>
<evidence type="ECO:0000256" key="10">
    <source>
        <dbReference type="ARBA" id="ARBA00022833"/>
    </source>
</evidence>
<evidence type="ECO:0000256" key="4">
    <source>
        <dbReference type="ARBA" id="ARBA00012564"/>
    </source>
</evidence>
<keyword evidence="9 17" id="KW-0378">Hydrolase</keyword>
<dbReference type="PANTHER" id="PTHR11533:SF174">
    <property type="entry name" value="PUROMYCIN-SENSITIVE AMINOPEPTIDASE-RELATED"/>
    <property type="match status" value="1"/>
</dbReference>
<evidence type="ECO:0000259" key="16">
    <source>
        <dbReference type="Pfam" id="PF17900"/>
    </source>
</evidence>
<dbReference type="PRINTS" id="PR00756">
    <property type="entry name" value="ALADIPTASE"/>
</dbReference>
<accession>A0ABV9TU84</accession>